<sequence>MSYEAYKDNKLGFTTRQLHAGYNPAEHYRSKAVPIYHTAAFELGDFDRCTRLFEYSEEGHSYVRFSNPTNDVLEKRIASLEGGSAALAFSSGMAAISNTFLNIARAGDEIAAVQTLYGGTTTLLNKILPEYGIRGRFIEDENDIESYKKAINENTKAVYIESLGNPGMNIVDIEAIAKLAHENGIPLIIDNTFATPYLINAFDYGADILCYSATKYLAGHGTIIAGLTVEKGGFDWHNGKFPQFDAFYEEYRNSLGEETLKSSIFTKRLRIRYLTDLGSHLSPTNAFYLLQGMETLSLRMERHVENARKVAQFLEAHPKILSVSYPGLESSRYYSLAKKYFPKGPGAILSIRLKGGLEAAKKVLEQVRVFDYMVNVGDAKSLIVHSATSTHFGQSKEERERAGVFEDTLRLSVGIEDAEDLIGDLKQALEAV</sequence>
<organism evidence="1 2">
    <name type="scientific">Anoxybacterium hadale</name>
    <dbReference type="NCBI Taxonomy" id="3408580"/>
    <lineage>
        <taxon>Bacteria</taxon>
        <taxon>Bacillati</taxon>
        <taxon>Bacillota</taxon>
        <taxon>Clostridia</taxon>
        <taxon>Peptostreptococcales</taxon>
        <taxon>Anaerovoracaceae</taxon>
        <taxon>Anoxybacterium</taxon>
    </lineage>
</organism>
<evidence type="ECO:0000313" key="2">
    <source>
        <dbReference type="Proteomes" id="UP000594014"/>
    </source>
</evidence>
<dbReference type="EMBL" id="CP042469">
    <property type="protein sequence ID" value="QOX64839.1"/>
    <property type="molecule type" value="Genomic_DNA"/>
</dbReference>
<gene>
    <name evidence="1" type="ORF">FRZ06_16540</name>
</gene>
<name>A0ACD1AEZ2_9FIRM</name>
<proteinExistence type="predicted"/>
<accession>A0ACD1AEZ2</accession>
<reference evidence="1" key="1">
    <citation type="submission" date="2019-08" db="EMBL/GenBank/DDBJ databases">
        <title>Genome sequence of Clostridiales bacterium MT110.</title>
        <authorList>
            <person name="Cao J."/>
        </authorList>
    </citation>
    <scope>NUCLEOTIDE SEQUENCE</scope>
    <source>
        <strain evidence="1">MT110</strain>
    </source>
</reference>
<evidence type="ECO:0000313" key="1">
    <source>
        <dbReference type="EMBL" id="QOX64839.1"/>
    </source>
</evidence>
<protein>
    <submittedName>
        <fullName evidence="1">O-acetylhomoserine aminocarboxypropyltransferase/cysteine synthase</fullName>
    </submittedName>
</protein>
<dbReference type="Proteomes" id="UP000594014">
    <property type="component" value="Chromosome"/>
</dbReference>
<keyword evidence="2" id="KW-1185">Reference proteome</keyword>